<keyword evidence="4" id="KW-1185">Reference proteome</keyword>
<proteinExistence type="predicted"/>
<feature type="chain" id="PRO_5038347771" evidence="2">
    <location>
        <begin position="31"/>
        <end position="65"/>
    </location>
</feature>
<organism evidence="3 4">
    <name type="scientific">Streptosporangium subroseum</name>
    <dbReference type="NCBI Taxonomy" id="106412"/>
    <lineage>
        <taxon>Bacteria</taxon>
        <taxon>Bacillati</taxon>
        <taxon>Actinomycetota</taxon>
        <taxon>Actinomycetes</taxon>
        <taxon>Streptosporangiales</taxon>
        <taxon>Streptosporangiaceae</taxon>
        <taxon>Streptosporangium</taxon>
    </lineage>
</organism>
<feature type="signal peptide" evidence="2">
    <location>
        <begin position="1"/>
        <end position="30"/>
    </location>
</feature>
<evidence type="ECO:0000313" key="3">
    <source>
        <dbReference type="EMBL" id="SNT57948.1"/>
    </source>
</evidence>
<dbReference type="Proteomes" id="UP000198282">
    <property type="component" value="Unassembled WGS sequence"/>
</dbReference>
<gene>
    <name evidence="3" type="ORF">SAMN05216276_106811</name>
</gene>
<dbReference type="RefSeq" id="WP_089212516.1">
    <property type="nucleotide sequence ID" value="NZ_FZOD01000068.1"/>
</dbReference>
<name>A0A239NU36_9ACTN</name>
<dbReference type="EMBL" id="FZOD01000068">
    <property type="protein sequence ID" value="SNT57948.1"/>
    <property type="molecule type" value="Genomic_DNA"/>
</dbReference>
<evidence type="ECO:0000313" key="4">
    <source>
        <dbReference type="Proteomes" id="UP000198282"/>
    </source>
</evidence>
<reference evidence="3 4" key="1">
    <citation type="submission" date="2017-06" db="EMBL/GenBank/DDBJ databases">
        <authorList>
            <person name="Kim H.J."/>
            <person name="Triplett B.A."/>
        </authorList>
    </citation>
    <scope>NUCLEOTIDE SEQUENCE [LARGE SCALE GENOMIC DNA]</scope>
    <source>
        <strain evidence="3 4">CGMCC 4.2132</strain>
    </source>
</reference>
<feature type="region of interest" description="Disordered" evidence="1">
    <location>
        <begin position="38"/>
        <end position="65"/>
    </location>
</feature>
<evidence type="ECO:0000256" key="1">
    <source>
        <dbReference type="SAM" id="MobiDB-lite"/>
    </source>
</evidence>
<protein>
    <submittedName>
        <fullName evidence="3">Uncharacterized protein</fullName>
    </submittedName>
</protein>
<keyword evidence="2" id="KW-0732">Signal</keyword>
<accession>A0A239NU36</accession>
<sequence>MNSTLRSLVIRLAFAALIPVGAIGAGSVFATSATADTVVPVTSPTPTPTPTPTTGGGGTDNTPWG</sequence>
<dbReference type="AlphaFoldDB" id="A0A239NU36"/>
<evidence type="ECO:0000256" key="2">
    <source>
        <dbReference type="SAM" id="SignalP"/>
    </source>
</evidence>